<feature type="chain" id="PRO_5035323715" evidence="1">
    <location>
        <begin position="22"/>
        <end position="178"/>
    </location>
</feature>
<evidence type="ECO:0000313" key="2">
    <source>
        <dbReference type="EMBL" id="MBC3767616.1"/>
    </source>
</evidence>
<proteinExistence type="predicted"/>
<evidence type="ECO:0000256" key="1">
    <source>
        <dbReference type="SAM" id="SignalP"/>
    </source>
</evidence>
<dbReference type="Proteomes" id="UP000601768">
    <property type="component" value="Unassembled WGS sequence"/>
</dbReference>
<reference evidence="2" key="2">
    <citation type="submission" date="2020-08" db="EMBL/GenBank/DDBJ databases">
        <authorList>
            <person name="Lai Q."/>
        </authorList>
    </citation>
    <scope>NUCLEOTIDE SEQUENCE</scope>
    <source>
        <strain evidence="2">S27-2</strain>
    </source>
</reference>
<dbReference type="PROSITE" id="PS51257">
    <property type="entry name" value="PROKAR_LIPOPROTEIN"/>
    <property type="match status" value="1"/>
</dbReference>
<evidence type="ECO:0000313" key="3">
    <source>
        <dbReference type="Proteomes" id="UP000601768"/>
    </source>
</evidence>
<dbReference type="AlphaFoldDB" id="A0A8J6M7L9"/>
<dbReference type="EMBL" id="JACNEP010000021">
    <property type="protein sequence ID" value="MBC3767616.1"/>
    <property type="molecule type" value="Genomic_DNA"/>
</dbReference>
<keyword evidence="3" id="KW-1185">Reference proteome</keyword>
<reference evidence="2" key="1">
    <citation type="journal article" date="2018" name="Int. J. Syst. Evol. Microbiol.">
        <title>Neptunicella marina gen. nov., sp. nov., isolated from surface seawater.</title>
        <authorList>
            <person name="Liu X."/>
            <person name="Lai Q."/>
            <person name="Du Y."/>
            <person name="Zhang X."/>
            <person name="Liu Z."/>
            <person name="Sun F."/>
            <person name="Shao Z."/>
        </authorList>
    </citation>
    <scope>NUCLEOTIDE SEQUENCE</scope>
    <source>
        <strain evidence="2">S27-2</strain>
    </source>
</reference>
<gene>
    <name evidence="2" type="ORF">H8B19_17180</name>
</gene>
<feature type="signal peptide" evidence="1">
    <location>
        <begin position="1"/>
        <end position="21"/>
    </location>
</feature>
<protein>
    <submittedName>
        <fullName evidence="2">Pilus assembly protein PilP</fullName>
    </submittedName>
</protein>
<dbReference type="Pfam" id="PF04351">
    <property type="entry name" value="PilP"/>
    <property type="match status" value="1"/>
</dbReference>
<sequence>MKRFVALCCCVLLMGCQPDIADIQLQIDQIKATTSVSIEPYPEFKRMPVFEYQAQDKRSPFQRLSAGISEAPVVTQKNCLQPDFKRKKQPLERYGIDALEVKGSFTAKGNKWALIQSTDGGLYKVKQGDYLGLFFGQVTAINNNTVEITEMLPDGTGCWQRKQAKLTRASKAGEQNNV</sequence>
<comment type="caution">
    <text evidence="2">The sequence shown here is derived from an EMBL/GenBank/DDBJ whole genome shotgun (WGS) entry which is preliminary data.</text>
</comment>
<dbReference type="PIRSF" id="PIRSF016481">
    <property type="entry name" value="Pilus_assembly_PilP"/>
    <property type="match status" value="1"/>
</dbReference>
<organism evidence="2 3">
    <name type="scientific">Neptunicella marina</name>
    <dbReference type="NCBI Taxonomy" id="2125989"/>
    <lineage>
        <taxon>Bacteria</taxon>
        <taxon>Pseudomonadati</taxon>
        <taxon>Pseudomonadota</taxon>
        <taxon>Gammaproteobacteria</taxon>
        <taxon>Alteromonadales</taxon>
        <taxon>Alteromonadaceae</taxon>
        <taxon>Neptunicella</taxon>
    </lineage>
</organism>
<accession>A0A8J6M7L9</accession>
<name>A0A8J6M7L9_9ALTE</name>
<dbReference type="InterPro" id="IPR007446">
    <property type="entry name" value="PilP"/>
</dbReference>
<keyword evidence="1" id="KW-0732">Signal</keyword>
<dbReference type="Gene3D" id="2.30.30.830">
    <property type="match status" value="1"/>
</dbReference>
<dbReference type="RefSeq" id="WP_186508252.1">
    <property type="nucleotide sequence ID" value="NZ_JACNEP010000021.1"/>
</dbReference>